<feature type="region of interest" description="Disordered" evidence="1">
    <location>
        <begin position="37"/>
        <end position="75"/>
    </location>
</feature>
<comment type="caution">
    <text evidence="2">The sequence shown here is derived from an EMBL/GenBank/DDBJ whole genome shotgun (WGS) entry which is preliminary data.</text>
</comment>
<evidence type="ECO:0000313" key="2">
    <source>
        <dbReference type="EMBL" id="KAF0396422.1"/>
    </source>
</evidence>
<feature type="region of interest" description="Disordered" evidence="1">
    <location>
        <begin position="1"/>
        <end position="20"/>
    </location>
</feature>
<dbReference type="OrthoDB" id="2482719at2759"/>
<evidence type="ECO:0000256" key="1">
    <source>
        <dbReference type="SAM" id="MobiDB-lite"/>
    </source>
</evidence>
<dbReference type="AlphaFoldDB" id="A0A8H3X4G6"/>
<feature type="compositionally biased region" description="Basic and acidic residues" evidence="1">
    <location>
        <begin position="168"/>
        <end position="177"/>
    </location>
</feature>
<feature type="region of interest" description="Disordered" evidence="1">
    <location>
        <begin position="157"/>
        <end position="177"/>
    </location>
</feature>
<dbReference type="EMBL" id="WTPW01002117">
    <property type="protein sequence ID" value="KAF0396422.1"/>
    <property type="molecule type" value="Genomic_DNA"/>
</dbReference>
<feature type="compositionally biased region" description="Basic and acidic residues" evidence="1">
    <location>
        <begin position="56"/>
        <end position="74"/>
    </location>
</feature>
<sequence>MIVLKKEKEKGREDKLPELPVEDFNISNKIEESYFYVGEDEERDKETTQLRQASNKKTEHEKMVSDNDDSDSKGARNKVLTLLLNTEGHSLKISETDEDSQEKKRKIIVYNYSWHPLENWDQAEADPEIMMIQDFFTFRNSELETSKSLTIGMIQGALSDDSDNNDNINKEDSNYSQ</sequence>
<organism evidence="2 3">
    <name type="scientific">Gigaspora margarita</name>
    <dbReference type="NCBI Taxonomy" id="4874"/>
    <lineage>
        <taxon>Eukaryota</taxon>
        <taxon>Fungi</taxon>
        <taxon>Fungi incertae sedis</taxon>
        <taxon>Mucoromycota</taxon>
        <taxon>Glomeromycotina</taxon>
        <taxon>Glomeromycetes</taxon>
        <taxon>Diversisporales</taxon>
        <taxon>Gigasporaceae</taxon>
        <taxon>Gigaspora</taxon>
    </lineage>
</organism>
<name>A0A8H3X4G6_GIGMA</name>
<reference evidence="2 3" key="1">
    <citation type="journal article" date="2019" name="Environ. Microbiol.">
        <title>At the nexus of three kingdoms: the genome of the mycorrhizal fungus Gigaspora margarita provides insights into plant, endobacterial and fungal interactions.</title>
        <authorList>
            <person name="Venice F."/>
            <person name="Ghignone S."/>
            <person name="Salvioli di Fossalunga A."/>
            <person name="Amselem J."/>
            <person name="Novero M."/>
            <person name="Xianan X."/>
            <person name="Sedzielewska Toro K."/>
            <person name="Morin E."/>
            <person name="Lipzen A."/>
            <person name="Grigoriev I.V."/>
            <person name="Henrissat B."/>
            <person name="Martin F.M."/>
            <person name="Bonfante P."/>
        </authorList>
    </citation>
    <scope>NUCLEOTIDE SEQUENCE [LARGE SCALE GENOMIC DNA]</scope>
    <source>
        <strain evidence="2 3">BEG34</strain>
    </source>
</reference>
<accession>A0A8H3X4G6</accession>
<protein>
    <submittedName>
        <fullName evidence="2">Uncharacterized protein</fullName>
    </submittedName>
</protein>
<keyword evidence="3" id="KW-1185">Reference proteome</keyword>
<proteinExistence type="predicted"/>
<feature type="compositionally biased region" description="Basic and acidic residues" evidence="1">
    <location>
        <begin position="1"/>
        <end position="17"/>
    </location>
</feature>
<gene>
    <name evidence="2" type="ORF">F8M41_010072</name>
</gene>
<evidence type="ECO:0000313" key="3">
    <source>
        <dbReference type="Proteomes" id="UP000439903"/>
    </source>
</evidence>
<dbReference type="Proteomes" id="UP000439903">
    <property type="component" value="Unassembled WGS sequence"/>
</dbReference>